<evidence type="ECO:0000256" key="1">
    <source>
        <dbReference type="SAM" id="Phobius"/>
    </source>
</evidence>
<reference evidence="2 3" key="1">
    <citation type="submission" date="2019-11" db="EMBL/GenBank/DDBJ databases">
        <title>Genome sequences of 17 halophilic strains isolated from different environments.</title>
        <authorList>
            <person name="Furrow R.E."/>
        </authorList>
    </citation>
    <scope>NUCLEOTIDE SEQUENCE [LARGE SCALE GENOMIC DNA]</scope>
    <source>
        <strain evidence="2 3">22502_06_Cabo</strain>
    </source>
</reference>
<keyword evidence="1" id="KW-0812">Transmembrane</keyword>
<keyword evidence="1" id="KW-1133">Transmembrane helix</keyword>
<protein>
    <submittedName>
        <fullName evidence="2">Uncharacterized protein</fullName>
    </submittedName>
</protein>
<evidence type="ECO:0000313" key="2">
    <source>
        <dbReference type="EMBL" id="MYL68619.1"/>
    </source>
</evidence>
<proteinExistence type="predicted"/>
<dbReference type="EMBL" id="WMFC01000017">
    <property type="protein sequence ID" value="MYL68619.1"/>
    <property type="molecule type" value="Genomic_DNA"/>
</dbReference>
<dbReference type="RefSeq" id="WP_159358916.1">
    <property type="nucleotide sequence ID" value="NZ_WMFC01000017.1"/>
</dbReference>
<comment type="caution">
    <text evidence="2">The sequence shown here is derived from an EMBL/GenBank/DDBJ whole genome shotgun (WGS) entry which is preliminary data.</text>
</comment>
<keyword evidence="1" id="KW-0472">Membrane</keyword>
<evidence type="ECO:0000313" key="3">
    <source>
        <dbReference type="Proteomes" id="UP000452321"/>
    </source>
</evidence>
<sequence>MSRQNQKDLADKFFGKRDTENSVDFEIAFAALLATAVITYPISNAEWLGKLAAFSVLTITLVRRIAIASPYAPEKIIMKRTIWVIEFATTVCVIILLYSLSEYLSSIYGISEILLFSELC</sequence>
<name>A0A6B1IPU7_9EURY</name>
<dbReference type="Proteomes" id="UP000452321">
    <property type="component" value="Unassembled WGS sequence"/>
</dbReference>
<organism evidence="2 3">
    <name type="scientific">Halorubrum distributum</name>
    <dbReference type="NCBI Taxonomy" id="29283"/>
    <lineage>
        <taxon>Archaea</taxon>
        <taxon>Methanobacteriati</taxon>
        <taxon>Methanobacteriota</taxon>
        <taxon>Stenosarchaea group</taxon>
        <taxon>Halobacteria</taxon>
        <taxon>Halobacteriales</taxon>
        <taxon>Haloferacaceae</taxon>
        <taxon>Halorubrum</taxon>
        <taxon>Halorubrum distributum group</taxon>
    </lineage>
</organism>
<feature type="transmembrane region" description="Helical" evidence="1">
    <location>
        <begin position="81"/>
        <end position="100"/>
    </location>
</feature>
<dbReference type="AlphaFoldDB" id="A0A6B1IPU7"/>
<accession>A0A6B1IPU7</accession>
<gene>
    <name evidence="2" type="ORF">GLW30_12870</name>
</gene>